<dbReference type="EMBL" id="LR743511">
    <property type="protein sequence ID" value="CAA2145277.1"/>
    <property type="molecule type" value="Genomic_DNA"/>
</dbReference>
<sequence length="692" mass="74341">MHEAAQDAIGELTDPEHRLVEAGRAGDILRLAPEEAIRASVIRALVCAERTDWPVAPEGVRLVGGRVVGLLACADRYLVRPLWIDDAEIPDGIDISNSHTRTLSFEKSRIGNGLSAQGVTIAGPLFISHATFTGTCDISGASIASTLTADGAVFDHPNGDAINAQRSSMAGSFLNHATVKGGCRFLGATIRGQFVAVGAVFDNPAGDAIDVQDMTVAGIFLDGATIMGTCHLVSAHIAAQFAAEGATFHQPNGTAINAQGSRIGSVILRGGVGPDNVPIPSTINGGLNFSRATVEHHFEISGGTLTGGPSGALDGRGIETKGRFIIGRDAYVTGAILLSGVEIRGSLDLSGSHILSSAIAQDTYGEAAHGVASFEDDPLRFVALDLSESNISHLIMPDATDMRYPGCGRPRGIVDLSRLKVGTYVDFASAWPVPVPLHRSLGPDRFRDAKDRDADHLILDGFEYQHLDNPDGDAVPSLPTHTARQRWLRGQSRDDLFTRLRPQPWRHLAKVLASQGYEEDAHRIAIARRVAERHARETGWFLRCINWLLHVLADYGFNPWKAVGWSVVVIVVWAAVYTGAAFESCKAGPRLCQDGEIFVRTAAADFVPGVTSSDEARDKLVNLYPAFDPLAYSFDTFMPLFDAGTDRFWRVNTATWRGVALYYFSIAEQIEGAVLVSLIITGFTGLLTRDEA</sequence>
<dbReference type="AlphaFoldDB" id="A0A679K6T7"/>
<organism evidence="1">
    <name type="scientific">Methylobacterium bullatum</name>
    <dbReference type="NCBI Taxonomy" id="570505"/>
    <lineage>
        <taxon>Bacteria</taxon>
        <taxon>Pseudomonadati</taxon>
        <taxon>Pseudomonadota</taxon>
        <taxon>Alphaproteobacteria</taxon>
        <taxon>Hyphomicrobiales</taxon>
        <taxon>Methylobacteriaceae</taxon>
        <taxon>Methylobacterium</taxon>
    </lineage>
</organism>
<protein>
    <recommendedName>
        <fullName evidence="2">Membrane-associated oxidoreductase</fullName>
    </recommendedName>
</protein>
<evidence type="ECO:0008006" key="2">
    <source>
        <dbReference type="Google" id="ProtNLM"/>
    </source>
</evidence>
<accession>A0A679K6T7</accession>
<proteinExistence type="predicted"/>
<evidence type="ECO:0000313" key="1">
    <source>
        <dbReference type="EMBL" id="CAA2145277.1"/>
    </source>
</evidence>
<name>A0A679K6T7_9HYPH</name>
<gene>
    <name evidence="1" type="ORF">MBLL_04398</name>
</gene>
<reference evidence="1" key="1">
    <citation type="submission" date="2019-12" db="EMBL/GenBank/DDBJ databases">
        <authorList>
            <person name="Cremers G."/>
        </authorList>
    </citation>
    <scope>NUCLEOTIDE SEQUENCE</scope>
    <source>
        <strain evidence="1">Mbul2</strain>
    </source>
</reference>